<dbReference type="InterPro" id="IPR001633">
    <property type="entry name" value="EAL_dom"/>
</dbReference>
<gene>
    <name evidence="2" type="ORF">C7389_11823</name>
</gene>
<proteinExistence type="predicted"/>
<dbReference type="SMART" id="SM00065">
    <property type="entry name" value="GAF"/>
    <property type="match status" value="1"/>
</dbReference>
<dbReference type="Gene3D" id="3.30.450.40">
    <property type="match status" value="1"/>
</dbReference>
<dbReference type="InterPro" id="IPR029016">
    <property type="entry name" value="GAF-like_dom_sf"/>
</dbReference>
<dbReference type="InterPro" id="IPR035919">
    <property type="entry name" value="EAL_sf"/>
</dbReference>
<organism evidence="2 3">
    <name type="scientific">Azoarcus indigens</name>
    <dbReference type="NCBI Taxonomy" id="29545"/>
    <lineage>
        <taxon>Bacteria</taxon>
        <taxon>Pseudomonadati</taxon>
        <taxon>Pseudomonadota</taxon>
        <taxon>Betaproteobacteria</taxon>
        <taxon>Rhodocyclales</taxon>
        <taxon>Zoogloeaceae</taxon>
        <taxon>Azoarcus</taxon>
    </lineage>
</organism>
<dbReference type="AlphaFoldDB" id="A0A4R6DSU2"/>
<dbReference type="Proteomes" id="UP000295129">
    <property type="component" value="Unassembled WGS sequence"/>
</dbReference>
<dbReference type="CDD" id="cd01948">
    <property type="entry name" value="EAL"/>
    <property type="match status" value="1"/>
</dbReference>
<accession>A0A4R6DSU2</accession>
<dbReference type="PANTHER" id="PTHR33121:SF76">
    <property type="entry name" value="SIGNALING PROTEIN"/>
    <property type="match status" value="1"/>
</dbReference>
<dbReference type="SMART" id="SM00052">
    <property type="entry name" value="EAL"/>
    <property type="match status" value="1"/>
</dbReference>
<name>A0A4R6DSU2_9RHOO</name>
<dbReference type="SUPFAM" id="SSF55781">
    <property type="entry name" value="GAF domain-like"/>
    <property type="match status" value="1"/>
</dbReference>
<dbReference type="Pfam" id="PF00563">
    <property type="entry name" value="EAL"/>
    <property type="match status" value="1"/>
</dbReference>
<dbReference type="Gene3D" id="3.20.20.450">
    <property type="entry name" value="EAL domain"/>
    <property type="match status" value="1"/>
</dbReference>
<dbReference type="PROSITE" id="PS50883">
    <property type="entry name" value="EAL"/>
    <property type="match status" value="1"/>
</dbReference>
<keyword evidence="3" id="KW-1185">Reference proteome</keyword>
<evidence type="ECO:0000313" key="3">
    <source>
        <dbReference type="Proteomes" id="UP000295129"/>
    </source>
</evidence>
<evidence type="ECO:0000259" key="1">
    <source>
        <dbReference type="PROSITE" id="PS50883"/>
    </source>
</evidence>
<dbReference type="EMBL" id="SNVV01000018">
    <property type="protein sequence ID" value="TDN47714.1"/>
    <property type="molecule type" value="Genomic_DNA"/>
</dbReference>
<evidence type="ECO:0000313" key="2">
    <source>
        <dbReference type="EMBL" id="TDN47714.1"/>
    </source>
</evidence>
<dbReference type="PANTHER" id="PTHR33121">
    <property type="entry name" value="CYCLIC DI-GMP PHOSPHODIESTERASE PDEF"/>
    <property type="match status" value="1"/>
</dbReference>
<dbReference type="InterPro" id="IPR003018">
    <property type="entry name" value="GAF"/>
</dbReference>
<dbReference type="OrthoDB" id="9813903at2"/>
<protein>
    <submittedName>
        <fullName evidence="2">EAL domain-containing protein (Putative c-di-GMP-specific phosphodiesterase class I)</fullName>
    </submittedName>
</protein>
<comment type="caution">
    <text evidence="2">The sequence shown here is derived from an EMBL/GenBank/DDBJ whole genome shotgun (WGS) entry which is preliminary data.</text>
</comment>
<feature type="domain" description="EAL" evidence="1">
    <location>
        <begin position="180"/>
        <end position="419"/>
    </location>
</feature>
<dbReference type="GO" id="GO:0071111">
    <property type="term" value="F:cyclic-guanylate-specific phosphodiesterase activity"/>
    <property type="evidence" value="ECO:0007669"/>
    <property type="project" value="InterPro"/>
</dbReference>
<sequence>MSDPLPSKALLPGKTALARAMLGLEGESATALGQVLQDVVRSIRAHLGMDVAFISEFTGGRRVFRQIDSGLVAVPIEVGGGGPLEESYCQRIVEGRLPQLIHNAQELPAALELAATRAVPVGAHLSVPICFSDGSVYGTLCCFNLTADYSLNDRDLGMMKVLADFTAHRLEQDASRRHDTEAIRERIERVLETRDYTIVYQPIIHVPEHRIIGYEALARFSSDPYRTPDVWFREAGLAGLQAELEVAVIERALEAMPQLPAHTYMSLNVSPATLLRDGIAEVLERGPLDRMVLEITEHESIIDYEAFTRAVTPLRQHGLALAVDDAGAGYASFRHILRLKPDVIKLDISLTQGIDHDPARRALAVALIQFAAETGSKIVAEGVETQSELDVLRKLKVNKAQGYLLGRPAPVSHLQTTLG</sequence>
<dbReference type="InterPro" id="IPR050706">
    <property type="entry name" value="Cyclic-di-GMP_PDE-like"/>
</dbReference>
<dbReference type="Pfam" id="PF01590">
    <property type="entry name" value="GAF"/>
    <property type="match status" value="1"/>
</dbReference>
<dbReference type="SUPFAM" id="SSF141868">
    <property type="entry name" value="EAL domain-like"/>
    <property type="match status" value="1"/>
</dbReference>
<dbReference type="RefSeq" id="WP_133594011.1">
    <property type="nucleotide sequence ID" value="NZ_SNVV01000018.1"/>
</dbReference>
<reference evidence="2 3" key="1">
    <citation type="submission" date="2019-03" db="EMBL/GenBank/DDBJ databases">
        <title>Genomic Encyclopedia of Type Strains, Phase IV (KMG-IV): sequencing the most valuable type-strain genomes for metagenomic binning, comparative biology and taxonomic classification.</title>
        <authorList>
            <person name="Goeker M."/>
        </authorList>
    </citation>
    <scope>NUCLEOTIDE SEQUENCE [LARGE SCALE GENOMIC DNA]</scope>
    <source>
        <strain evidence="2 3">DSM 12121</strain>
    </source>
</reference>